<sequence length="87" mass="10014">QLIDEYNTESSKSSSLPITFSTLCVNLLDKNSLSIEKNELISAFYCMLNNCNKNNLFMKNNIQQDDLIIQKQSFDNSIQLSYSHMIL</sequence>
<proteinExistence type="predicted"/>
<protein>
    <submittedName>
        <fullName evidence="1">Uncharacterized protein</fullName>
    </submittedName>
</protein>
<organism evidence="1 2">
    <name type="scientific">Adineta steineri</name>
    <dbReference type="NCBI Taxonomy" id="433720"/>
    <lineage>
        <taxon>Eukaryota</taxon>
        <taxon>Metazoa</taxon>
        <taxon>Spiralia</taxon>
        <taxon>Gnathifera</taxon>
        <taxon>Rotifera</taxon>
        <taxon>Eurotatoria</taxon>
        <taxon>Bdelloidea</taxon>
        <taxon>Adinetida</taxon>
        <taxon>Adinetidae</taxon>
        <taxon>Adineta</taxon>
    </lineage>
</organism>
<dbReference type="EMBL" id="CAJNOG010002868">
    <property type="protein sequence ID" value="CAF1519840.1"/>
    <property type="molecule type" value="Genomic_DNA"/>
</dbReference>
<name>A0A815UP28_9BILA</name>
<dbReference type="AlphaFoldDB" id="A0A815UP28"/>
<gene>
    <name evidence="1" type="ORF">JYZ213_LOCUS44506</name>
</gene>
<reference evidence="1" key="1">
    <citation type="submission" date="2021-02" db="EMBL/GenBank/DDBJ databases">
        <authorList>
            <person name="Nowell W R."/>
        </authorList>
    </citation>
    <scope>NUCLEOTIDE SEQUENCE</scope>
</reference>
<dbReference type="Proteomes" id="UP000663845">
    <property type="component" value="Unassembled WGS sequence"/>
</dbReference>
<evidence type="ECO:0000313" key="1">
    <source>
        <dbReference type="EMBL" id="CAF1519840.1"/>
    </source>
</evidence>
<feature type="non-terminal residue" evidence="1">
    <location>
        <position position="1"/>
    </location>
</feature>
<accession>A0A815UP28</accession>
<evidence type="ECO:0000313" key="2">
    <source>
        <dbReference type="Proteomes" id="UP000663845"/>
    </source>
</evidence>
<comment type="caution">
    <text evidence="1">The sequence shown here is derived from an EMBL/GenBank/DDBJ whole genome shotgun (WGS) entry which is preliminary data.</text>
</comment>